<dbReference type="AlphaFoldDB" id="A0AAD7D4V4"/>
<evidence type="ECO:0000313" key="2">
    <source>
        <dbReference type="Proteomes" id="UP001221757"/>
    </source>
</evidence>
<name>A0AAD7D4V4_MYCRO</name>
<gene>
    <name evidence="1" type="ORF">B0H17DRAFT_909907</name>
</gene>
<feature type="non-terminal residue" evidence="1">
    <location>
        <position position="68"/>
    </location>
</feature>
<feature type="non-terminal residue" evidence="1">
    <location>
        <position position="1"/>
    </location>
</feature>
<reference evidence="1" key="1">
    <citation type="submission" date="2023-03" db="EMBL/GenBank/DDBJ databases">
        <title>Massive genome expansion in bonnet fungi (Mycena s.s.) driven by repeated elements and novel gene families across ecological guilds.</title>
        <authorList>
            <consortium name="Lawrence Berkeley National Laboratory"/>
            <person name="Harder C.B."/>
            <person name="Miyauchi S."/>
            <person name="Viragh M."/>
            <person name="Kuo A."/>
            <person name="Thoen E."/>
            <person name="Andreopoulos B."/>
            <person name="Lu D."/>
            <person name="Skrede I."/>
            <person name="Drula E."/>
            <person name="Henrissat B."/>
            <person name="Morin E."/>
            <person name="Kohler A."/>
            <person name="Barry K."/>
            <person name="LaButti K."/>
            <person name="Morin E."/>
            <person name="Salamov A."/>
            <person name="Lipzen A."/>
            <person name="Mereny Z."/>
            <person name="Hegedus B."/>
            <person name="Baldrian P."/>
            <person name="Stursova M."/>
            <person name="Weitz H."/>
            <person name="Taylor A."/>
            <person name="Grigoriev I.V."/>
            <person name="Nagy L.G."/>
            <person name="Martin F."/>
            <person name="Kauserud H."/>
        </authorList>
    </citation>
    <scope>NUCLEOTIDE SEQUENCE</scope>
    <source>
        <strain evidence="1">CBHHK067</strain>
    </source>
</reference>
<dbReference type="InterPro" id="IPR011011">
    <property type="entry name" value="Znf_FYVE_PHD"/>
</dbReference>
<comment type="caution">
    <text evidence="1">The sequence shown here is derived from an EMBL/GenBank/DDBJ whole genome shotgun (WGS) entry which is preliminary data.</text>
</comment>
<protein>
    <recommendedName>
        <fullName evidence="3">Zinc finger PHD-type domain-containing protein</fullName>
    </recommendedName>
</protein>
<dbReference type="EMBL" id="JARKIE010000130">
    <property type="protein sequence ID" value="KAJ7679603.1"/>
    <property type="molecule type" value="Genomic_DNA"/>
</dbReference>
<evidence type="ECO:0008006" key="3">
    <source>
        <dbReference type="Google" id="ProtNLM"/>
    </source>
</evidence>
<accession>A0AAD7D4V4</accession>
<dbReference type="Gene3D" id="3.30.40.10">
    <property type="entry name" value="Zinc/RING finger domain, C3HC4 (zinc finger)"/>
    <property type="match status" value="1"/>
</dbReference>
<keyword evidence="2" id="KW-1185">Reference proteome</keyword>
<organism evidence="1 2">
    <name type="scientific">Mycena rosella</name>
    <name type="common">Pink bonnet</name>
    <name type="synonym">Agaricus rosellus</name>
    <dbReference type="NCBI Taxonomy" id="1033263"/>
    <lineage>
        <taxon>Eukaryota</taxon>
        <taxon>Fungi</taxon>
        <taxon>Dikarya</taxon>
        <taxon>Basidiomycota</taxon>
        <taxon>Agaricomycotina</taxon>
        <taxon>Agaricomycetes</taxon>
        <taxon>Agaricomycetidae</taxon>
        <taxon>Agaricales</taxon>
        <taxon>Marasmiineae</taxon>
        <taxon>Mycenaceae</taxon>
        <taxon>Mycena</taxon>
    </lineage>
</organism>
<sequence>RSCKTRDNVRTCGWGAEVTEKEQENPVLTIQCSKAGCESIWYHRECVEVEGGNRAWVCMPCGSGKRRR</sequence>
<dbReference type="Proteomes" id="UP001221757">
    <property type="component" value="Unassembled WGS sequence"/>
</dbReference>
<dbReference type="InterPro" id="IPR013083">
    <property type="entry name" value="Znf_RING/FYVE/PHD"/>
</dbReference>
<dbReference type="SUPFAM" id="SSF57903">
    <property type="entry name" value="FYVE/PHD zinc finger"/>
    <property type="match status" value="1"/>
</dbReference>
<proteinExistence type="predicted"/>
<evidence type="ECO:0000313" key="1">
    <source>
        <dbReference type="EMBL" id="KAJ7679603.1"/>
    </source>
</evidence>